<reference evidence="1 2" key="1">
    <citation type="submission" date="2020-12" db="EMBL/GenBank/DDBJ databases">
        <title>Streptomyces typhae sp. nov., a novel endophytic actinomycete isolated from the root of cattail pollen (Typha angustifolia L.).</title>
        <authorList>
            <person name="Peng C."/>
            <person name="Liu C."/>
        </authorList>
    </citation>
    <scope>NUCLEOTIDE SEQUENCE [LARGE SCALE GENOMIC DNA]</scope>
    <source>
        <strain evidence="1 2">JCM 4753</strain>
    </source>
</reference>
<dbReference type="InterPro" id="IPR036188">
    <property type="entry name" value="FAD/NAD-bd_sf"/>
</dbReference>
<name>A0ABS0XFD9_9ACTN</name>
<dbReference type="Proteomes" id="UP000634780">
    <property type="component" value="Unassembled WGS sequence"/>
</dbReference>
<evidence type="ECO:0000313" key="2">
    <source>
        <dbReference type="Proteomes" id="UP000634780"/>
    </source>
</evidence>
<protein>
    <submittedName>
        <fullName evidence="1">FAD-binding oxidoreductase</fullName>
    </submittedName>
</protein>
<keyword evidence="2" id="KW-1185">Reference proteome</keyword>
<proteinExistence type="predicted"/>
<evidence type="ECO:0000313" key="1">
    <source>
        <dbReference type="EMBL" id="MBJ3811910.1"/>
    </source>
</evidence>
<organism evidence="1 2">
    <name type="scientific">Streptomyces flavofungini</name>
    <dbReference type="NCBI Taxonomy" id="68200"/>
    <lineage>
        <taxon>Bacteria</taxon>
        <taxon>Bacillati</taxon>
        <taxon>Actinomycetota</taxon>
        <taxon>Actinomycetes</taxon>
        <taxon>Kitasatosporales</taxon>
        <taxon>Streptomycetaceae</taxon>
        <taxon>Streptomyces</taxon>
    </lineage>
</organism>
<accession>A0ABS0XFD9</accession>
<dbReference type="EMBL" id="JAEKOZ010000031">
    <property type="protein sequence ID" value="MBJ3811910.1"/>
    <property type="molecule type" value="Genomic_DNA"/>
</dbReference>
<dbReference type="Gene3D" id="3.50.50.60">
    <property type="entry name" value="FAD/NAD(P)-binding domain"/>
    <property type="match status" value="1"/>
</dbReference>
<dbReference type="RefSeq" id="WP_190115076.1">
    <property type="nucleotide sequence ID" value="NZ_BMVR01000003.1"/>
</dbReference>
<gene>
    <name evidence="1" type="ORF">JGB26_33330</name>
</gene>
<sequence>MIGRYHPGAHHTYVATGFGGWGMCSGVLTGQLLTRLLHGDQPPWTESYDPRRLWSAAG</sequence>
<comment type="caution">
    <text evidence="1">The sequence shown here is derived from an EMBL/GenBank/DDBJ whole genome shotgun (WGS) entry which is preliminary data.</text>
</comment>